<sequence>MQQDELAALFQQSLSFQTPTPVEPVPEPQPEQPQHQQEQNQDIELESHQEQQHPQQEEQQQHRQPIVYASTHYTPNTTHLLSRTHSAPNLNSPATIPTTNLLSSSRTNPALLAIFSRHSIDIDDLSPGQLELFTGADADQQLRLLELWRITLRGAAAEDGVWTSATSLEMEEQLARERWERMQSHHQQHHHRAPAQLSTTDMEMMTDDEGTTTASSPTSVASPSMRGMASATAATAHQQLAEPYMLSGYEQLAGRDYAEQAAKARGSAYQAATDPVYKAAVENQYGAFQAMREYGYESTGGAGGWYGGGDEEMVV</sequence>
<protein>
    <submittedName>
        <fullName evidence="2">Uncharacterized protein</fullName>
    </submittedName>
</protein>
<gene>
    <name evidence="2" type="ORF">SLS56_002487</name>
</gene>
<evidence type="ECO:0000313" key="3">
    <source>
        <dbReference type="Proteomes" id="UP001521116"/>
    </source>
</evidence>
<feature type="compositionally biased region" description="Basic residues" evidence="1">
    <location>
        <begin position="184"/>
        <end position="193"/>
    </location>
</feature>
<evidence type="ECO:0000313" key="2">
    <source>
        <dbReference type="EMBL" id="KAL1634183.1"/>
    </source>
</evidence>
<reference evidence="2 3" key="1">
    <citation type="submission" date="2024-02" db="EMBL/GenBank/DDBJ databases">
        <title>De novo assembly and annotation of 12 fungi associated with fruit tree decline syndrome in Ontario, Canada.</title>
        <authorList>
            <person name="Sulman M."/>
            <person name="Ellouze W."/>
            <person name="Ilyukhin E."/>
        </authorList>
    </citation>
    <scope>NUCLEOTIDE SEQUENCE [LARGE SCALE GENOMIC DNA]</scope>
    <source>
        <strain evidence="2 3">M1-105</strain>
    </source>
</reference>
<proteinExistence type="predicted"/>
<dbReference type="EMBL" id="JAJVDC020000017">
    <property type="protein sequence ID" value="KAL1634183.1"/>
    <property type="molecule type" value="Genomic_DNA"/>
</dbReference>
<organism evidence="2 3">
    <name type="scientific">Neofusicoccum ribis</name>
    <dbReference type="NCBI Taxonomy" id="45134"/>
    <lineage>
        <taxon>Eukaryota</taxon>
        <taxon>Fungi</taxon>
        <taxon>Dikarya</taxon>
        <taxon>Ascomycota</taxon>
        <taxon>Pezizomycotina</taxon>
        <taxon>Dothideomycetes</taxon>
        <taxon>Dothideomycetes incertae sedis</taxon>
        <taxon>Botryosphaeriales</taxon>
        <taxon>Botryosphaeriaceae</taxon>
        <taxon>Neofusicoccum</taxon>
    </lineage>
</organism>
<name>A0ABR3T3V8_9PEZI</name>
<feature type="region of interest" description="Disordered" evidence="1">
    <location>
        <begin position="178"/>
        <end position="234"/>
    </location>
</feature>
<feature type="compositionally biased region" description="Pro residues" evidence="1">
    <location>
        <begin position="21"/>
        <end position="31"/>
    </location>
</feature>
<feature type="compositionally biased region" description="Low complexity" evidence="1">
    <location>
        <begin position="211"/>
        <end position="224"/>
    </location>
</feature>
<comment type="caution">
    <text evidence="2">The sequence shown here is derived from an EMBL/GenBank/DDBJ whole genome shotgun (WGS) entry which is preliminary data.</text>
</comment>
<feature type="compositionally biased region" description="Basic and acidic residues" evidence="1">
    <location>
        <begin position="45"/>
        <end position="61"/>
    </location>
</feature>
<keyword evidence="3" id="KW-1185">Reference proteome</keyword>
<feature type="region of interest" description="Disordered" evidence="1">
    <location>
        <begin position="1"/>
        <end position="63"/>
    </location>
</feature>
<evidence type="ECO:0000256" key="1">
    <source>
        <dbReference type="SAM" id="MobiDB-lite"/>
    </source>
</evidence>
<accession>A0ABR3T3V8</accession>
<dbReference type="Proteomes" id="UP001521116">
    <property type="component" value="Unassembled WGS sequence"/>
</dbReference>